<dbReference type="InterPro" id="IPR050953">
    <property type="entry name" value="N4_N6_ade-DNA_methylase"/>
</dbReference>
<dbReference type="InterPro" id="IPR025931">
    <property type="entry name" value="TaqI_C"/>
</dbReference>
<dbReference type="GO" id="GO:0009007">
    <property type="term" value="F:site-specific DNA-methyltransferase (adenine-specific) activity"/>
    <property type="evidence" value="ECO:0007669"/>
    <property type="project" value="UniProtKB-EC"/>
</dbReference>
<organism evidence="10 11">
    <name type="scientific">Dolichospermum planctonicum</name>
    <dbReference type="NCBI Taxonomy" id="136072"/>
    <lineage>
        <taxon>Bacteria</taxon>
        <taxon>Bacillati</taxon>
        <taxon>Cyanobacteriota</taxon>
        <taxon>Cyanophyceae</taxon>
        <taxon>Nostocales</taxon>
        <taxon>Aphanizomenonaceae</taxon>
        <taxon>Dolichospermum</taxon>
    </lineage>
</organism>
<dbReference type="PROSITE" id="PS00092">
    <property type="entry name" value="N6_MTASE"/>
    <property type="match status" value="1"/>
</dbReference>
<dbReference type="Proteomes" id="UP000299367">
    <property type="component" value="Unassembled WGS sequence"/>
</dbReference>
<dbReference type="InterPro" id="IPR011639">
    <property type="entry name" value="MethylTrfase_TaqI-like_dom"/>
</dbReference>
<evidence type="ECO:0000256" key="4">
    <source>
        <dbReference type="ARBA" id="ARBA00022691"/>
    </source>
</evidence>
<dbReference type="InterPro" id="IPR029063">
    <property type="entry name" value="SAM-dependent_MTases_sf"/>
</dbReference>
<evidence type="ECO:0000256" key="2">
    <source>
        <dbReference type="ARBA" id="ARBA00022603"/>
    </source>
</evidence>
<dbReference type="PANTHER" id="PTHR33841">
    <property type="entry name" value="DNA METHYLTRANSFERASE YEEA-RELATED"/>
    <property type="match status" value="1"/>
</dbReference>
<dbReference type="SUPFAM" id="SSF53335">
    <property type="entry name" value="S-adenosyl-L-methionine-dependent methyltransferases"/>
    <property type="match status" value="1"/>
</dbReference>
<comment type="catalytic activity">
    <reaction evidence="7">
        <text>a 2'-deoxyadenosine in DNA + S-adenosyl-L-methionine = an N(6)-methyl-2'-deoxyadenosine in DNA + S-adenosyl-L-homocysteine + H(+)</text>
        <dbReference type="Rhea" id="RHEA:15197"/>
        <dbReference type="Rhea" id="RHEA-COMP:12418"/>
        <dbReference type="Rhea" id="RHEA-COMP:12419"/>
        <dbReference type="ChEBI" id="CHEBI:15378"/>
        <dbReference type="ChEBI" id="CHEBI:57856"/>
        <dbReference type="ChEBI" id="CHEBI:59789"/>
        <dbReference type="ChEBI" id="CHEBI:90615"/>
        <dbReference type="ChEBI" id="CHEBI:90616"/>
        <dbReference type="EC" id="2.1.1.72"/>
    </reaction>
</comment>
<feature type="domain" description="Type II methyltransferase M.TaqI-like" evidence="8">
    <location>
        <begin position="501"/>
        <end position="694"/>
    </location>
</feature>
<gene>
    <name evidence="10" type="ORF">NIES80_01650</name>
</gene>
<evidence type="ECO:0000313" key="10">
    <source>
        <dbReference type="EMBL" id="GCL40478.1"/>
    </source>
</evidence>
<feature type="domain" description="TaqI-like C-terminal specificity" evidence="9">
    <location>
        <begin position="867"/>
        <end position="989"/>
    </location>
</feature>
<dbReference type="PANTHER" id="PTHR33841:SF1">
    <property type="entry name" value="DNA METHYLTRANSFERASE A"/>
    <property type="match status" value="1"/>
</dbReference>
<dbReference type="GO" id="GO:0009307">
    <property type="term" value="P:DNA restriction-modification system"/>
    <property type="evidence" value="ECO:0007669"/>
    <property type="project" value="UniProtKB-KW"/>
</dbReference>
<evidence type="ECO:0000256" key="1">
    <source>
        <dbReference type="ARBA" id="ARBA00011900"/>
    </source>
</evidence>
<protein>
    <recommendedName>
        <fullName evidence="1">site-specific DNA-methyltransferase (adenine-specific)</fullName>
        <ecNumber evidence="1">2.1.1.72</ecNumber>
    </recommendedName>
</protein>
<dbReference type="Gene3D" id="3.40.50.150">
    <property type="entry name" value="Vaccinia Virus protein VP39"/>
    <property type="match status" value="1"/>
</dbReference>
<dbReference type="EC" id="2.1.1.72" evidence="1"/>
<keyword evidence="6" id="KW-0238">DNA-binding</keyword>
<dbReference type="Pfam" id="PF12950">
    <property type="entry name" value="TaqI_C"/>
    <property type="match status" value="1"/>
</dbReference>
<dbReference type="PRINTS" id="PR00507">
    <property type="entry name" value="N12N6MTFRASE"/>
</dbReference>
<evidence type="ECO:0000259" key="9">
    <source>
        <dbReference type="Pfam" id="PF12950"/>
    </source>
</evidence>
<dbReference type="GO" id="GO:0032259">
    <property type="term" value="P:methylation"/>
    <property type="evidence" value="ECO:0007669"/>
    <property type="project" value="UniProtKB-KW"/>
</dbReference>
<evidence type="ECO:0000256" key="5">
    <source>
        <dbReference type="ARBA" id="ARBA00022747"/>
    </source>
</evidence>
<evidence type="ECO:0000256" key="6">
    <source>
        <dbReference type="ARBA" id="ARBA00023125"/>
    </source>
</evidence>
<keyword evidence="4" id="KW-0949">S-adenosyl-L-methionine</keyword>
<keyword evidence="5" id="KW-0680">Restriction system</keyword>
<dbReference type="InterPro" id="IPR002052">
    <property type="entry name" value="DNA_methylase_N6_adenine_CS"/>
</dbReference>
<evidence type="ECO:0000313" key="11">
    <source>
        <dbReference type="Proteomes" id="UP000299367"/>
    </source>
</evidence>
<name>A0A480AAY3_9CYAN</name>
<evidence type="ECO:0000256" key="7">
    <source>
        <dbReference type="ARBA" id="ARBA00047942"/>
    </source>
</evidence>
<dbReference type="AlphaFoldDB" id="A0A480AAY3"/>
<accession>A0A480AAY3</accession>
<dbReference type="Pfam" id="PF07669">
    <property type="entry name" value="Eco57I"/>
    <property type="match status" value="1"/>
</dbReference>
<keyword evidence="2 10" id="KW-0489">Methyltransferase</keyword>
<sequence length="1067" mass="123881">MLTPQLLPKLISKIQLDKPPNIKKVGNFGQKRVIIDLYKTNIFSNMKAPDTIIKLVEHFHSSIELYRAGGINETQTRIEFINPFFAALGWDINNERQISDIYKDVVHEDSLKISDANKAKAPDYSFWVGGTRKFFVEAKKPAVNVGNNMSAAFQVRRYGWSAKLPLSILTDFEEFAVYDCRIMPNKNDSPLIARIKHFHYTKYVEKWQEIYDLFSKEAVLNGSLERFAETKVKAGITVDQKFLQEIEIWRENLAANIVGKNPQIQQRELNFAVQMTINRIVFLRICEDRGIEPYQQLYNLLKFENFYQELGRLFINADYRYNSGLFHFQGEKGRENPDDFTLNLTIDDAILTLIIRKLYPPESPYEFSVIPVEILGQVYEQFLGKVIQISASRQAVIEDKPEVRKAGGVYYTPSYIVDYIIKQTIGKVLENKKPDKIQDITIIDPACGSGSFLIVAYQFLLDWYLEQYLQNPQKYKNKFYQISDHQWRLTASERKQILLTHIYGVDIDQQAVETTKLSLLLKVLEGESGETITRQLQLFKERALPDLDDNIQCGNTLIDAEFYQHNQLNFLDENTAYRVNIFDWKSAFSVIMKRGGFDVVIGNPPYIRIQALKEWAALEVEFYKQQYVSASKGNYDIYVVFVEKGLELLRKDGYLGFILPHKFFNAQYGEVIRRLIAENKSLNQIIYFGDEQVFTKATTYTCLLFLSKRENKTFEFQKINSLIDWRNHENNNILSQTFPISCISDREWNFVSQKDQKWFYKINELPVKLGDIAHLFVGLQTDADDIFILEEVARENQQVLCKSKVTGRLHWLENDFLKYFLKGSLNIGRYFLKNVNKRLIFPYITINNKSVLLSVNNYENRFPLTWNYMLENQERLAARNKGNMDKNWYGYVYRKNHTRFDSPKLLVPAIATGSCFATDLYGDYYFVGSGGGGGGGYGISILENINISYLYLLGILNSKLINHFLKLISTPFRGGYIALNKQVIEKIPIKLLDLSKSSDQLIYNDMIKLVEQMLYLHQQLNQANTPPAKRMIQQQIQATDRQINQLVYELYELTDAEITMIESIQSA</sequence>
<dbReference type="GO" id="GO:0003677">
    <property type="term" value="F:DNA binding"/>
    <property type="evidence" value="ECO:0007669"/>
    <property type="project" value="UniProtKB-KW"/>
</dbReference>
<dbReference type="Gene3D" id="3.90.1570.30">
    <property type="match status" value="1"/>
</dbReference>
<reference evidence="11" key="1">
    <citation type="submission" date="2019-02" db="EMBL/GenBank/DDBJ databases">
        <title>Draft genome sequence of Dolichospermum planctonicum NIES-80.</title>
        <authorList>
            <person name="Yamaguchi H."/>
            <person name="Suzuki S."/>
            <person name="Kawachi M."/>
        </authorList>
    </citation>
    <scope>NUCLEOTIDE SEQUENCE [LARGE SCALE GENOMIC DNA]</scope>
    <source>
        <strain evidence="11">NIES-80</strain>
    </source>
</reference>
<proteinExistence type="predicted"/>
<dbReference type="EMBL" id="BJCF01000001">
    <property type="protein sequence ID" value="GCL40478.1"/>
    <property type="molecule type" value="Genomic_DNA"/>
</dbReference>
<comment type="caution">
    <text evidence="10">The sequence shown here is derived from an EMBL/GenBank/DDBJ whole genome shotgun (WGS) entry which is preliminary data.</text>
</comment>
<evidence type="ECO:0000259" key="8">
    <source>
        <dbReference type="Pfam" id="PF07669"/>
    </source>
</evidence>
<evidence type="ECO:0000256" key="3">
    <source>
        <dbReference type="ARBA" id="ARBA00022679"/>
    </source>
</evidence>
<keyword evidence="3 10" id="KW-0808">Transferase</keyword>